<proteinExistence type="predicted"/>
<dbReference type="CDD" id="cd06222">
    <property type="entry name" value="RNase_H_like"/>
    <property type="match status" value="1"/>
</dbReference>
<dbReference type="InterPro" id="IPR044730">
    <property type="entry name" value="RNase_H-like_dom_plant"/>
</dbReference>
<dbReference type="SUPFAM" id="SSF53098">
    <property type="entry name" value="Ribonuclease H-like"/>
    <property type="match status" value="1"/>
</dbReference>
<dbReference type="InterPro" id="IPR012337">
    <property type="entry name" value="RNaseH-like_sf"/>
</dbReference>
<dbReference type="Pfam" id="PF13456">
    <property type="entry name" value="RVT_3"/>
    <property type="match status" value="1"/>
</dbReference>
<dbReference type="EMBL" id="JBBPBM010000017">
    <property type="protein sequence ID" value="KAK8556934.1"/>
    <property type="molecule type" value="Genomic_DNA"/>
</dbReference>
<dbReference type="PANTHER" id="PTHR47723">
    <property type="entry name" value="OS05G0353850 PROTEIN"/>
    <property type="match status" value="1"/>
</dbReference>
<dbReference type="InterPro" id="IPR002156">
    <property type="entry name" value="RNaseH_domain"/>
</dbReference>
<accession>A0ABR2EBN2</accession>
<reference evidence="2 3" key="1">
    <citation type="journal article" date="2024" name="G3 (Bethesda)">
        <title>Genome assembly of Hibiscus sabdariffa L. provides insights into metabolisms of medicinal natural products.</title>
        <authorList>
            <person name="Kim T."/>
        </authorList>
    </citation>
    <scope>NUCLEOTIDE SEQUENCE [LARGE SCALE GENOMIC DNA]</scope>
    <source>
        <strain evidence="2">TK-2024</strain>
        <tissue evidence="2">Old leaves</tissue>
    </source>
</reference>
<organism evidence="2 3">
    <name type="scientific">Hibiscus sabdariffa</name>
    <name type="common">roselle</name>
    <dbReference type="NCBI Taxonomy" id="183260"/>
    <lineage>
        <taxon>Eukaryota</taxon>
        <taxon>Viridiplantae</taxon>
        <taxon>Streptophyta</taxon>
        <taxon>Embryophyta</taxon>
        <taxon>Tracheophyta</taxon>
        <taxon>Spermatophyta</taxon>
        <taxon>Magnoliopsida</taxon>
        <taxon>eudicotyledons</taxon>
        <taxon>Gunneridae</taxon>
        <taxon>Pentapetalae</taxon>
        <taxon>rosids</taxon>
        <taxon>malvids</taxon>
        <taxon>Malvales</taxon>
        <taxon>Malvaceae</taxon>
        <taxon>Malvoideae</taxon>
        <taxon>Hibiscus</taxon>
    </lineage>
</organism>
<evidence type="ECO:0000259" key="1">
    <source>
        <dbReference type="Pfam" id="PF13456"/>
    </source>
</evidence>
<keyword evidence="3" id="KW-1185">Reference proteome</keyword>
<evidence type="ECO:0000313" key="3">
    <source>
        <dbReference type="Proteomes" id="UP001472677"/>
    </source>
</evidence>
<dbReference type="InterPro" id="IPR053151">
    <property type="entry name" value="RNase_H-like"/>
</dbReference>
<sequence>MSILPPSSTGIRGSIAWIHNASSDFTPDSAYKSFVATTWAESNIMWKHICCYCESILHILRDCPFTRTFWQTVLPLALHESFFSLSLGNWIMSNLIVLAPLIDIDVPWDLFFSSSLWQLWKYRNGFLFAEACLPIQEGYRIALAWGWLCLNTDDVVSTTSSLGIIGGLIRGSSGEWIEGYCKHIGLASLLLAELRTLYIGLQVAWNLGVEHLQIQSDSKQAIDQLLSIASTRPLPLVNIIVSLRSCAWCTEFQWVHRECNLVANSLSRLLTTHSFDLQFFEEASRSIVHLLDRDINGFPPSHSERV</sequence>
<evidence type="ECO:0000313" key="2">
    <source>
        <dbReference type="EMBL" id="KAK8556934.1"/>
    </source>
</evidence>
<dbReference type="Gene3D" id="3.30.420.10">
    <property type="entry name" value="Ribonuclease H-like superfamily/Ribonuclease H"/>
    <property type="match status" value="1"/>
</dbReference>
<feature type="domain" description="RNase H type-1" evidence="1">
    <location>
        <begin position="152"/>
        <end position="268"/>
    </location>
</feature>
<gene>
    <name evidence="2" type="ORF">V6N12_003323</name>
</gene>
<name>A0ABR2EBN2_9ROSI</name>
<dbReference type="Proteomes" id="UP001472677">
    <property type="component" value="Unassembled WGS sequence"/>
</dbReference>
<protein>
    <recommendedName>
        <fullName evidence="1">RNase H type-1 domain-containing protein</fullName>
    </recommendedName>
</protein>
<dbReference type="PANTHER" id="PTHR47723:SF13">
    <property type="entry name" value="PUTATIVE-RELATED"/>
    <property type="match status" value="1"/>
</dbReference>
<dbReference type="InterPro" id="IPR036397">
    <property type="entry name" value="RNaseH_sf"/>
</dbReference>
<comment type="caution">
    <text evidence="2">The sequence shown here is derived from an EMBL/GenBank/DDBJ whole genome shotgun (WGS) entry which is preliminary data.</text>
</comment>